<name>A0A1G7FN04_9EURY</name>
<evidence type="ECO:0000256" key="1">
    <source>
        <dbReference type="ARBA" id="ARBA00004202"/>
    </source>
</evidence>
<dbReference type="GO" id="GO:0005524">
    <property type="term" value="F:ATP binding"/>
    <property type="evidence" value="ECO:0007669"/>
    <property type="project" value="UniProtKB-KW"/>
</dbReference>
<dbReference type="AlphaFoldDB" id="A0A1G7FN04"/>
<comment type="catalytic activity">
    <reaction evidence="10">
        <text>tungstate(in) + ATP + H2O = tungstate(out) + ADP + phosphate + H(+)</text>
        <dbReference type="Rhea" id="RHEA:35027"/>
        <dbReference type="ChEBI" id="CHEBI:15377"/>
        <dbReference type="ChEBI" id="CHEBI:15378"/>
        <dbReference type="ChEBI" id="CHEBI:30616"/>
        <dbReference type="ChEBI" id="CHEBI:43474"/>
        <dbReference type="ChEBI" id="CHEBI:46502"/>
        <dbReference type="ChEBI" id="CHEBI:456216"/>
        <dbReference type="EC" id="7.3.2.6"/>
    </reaction>
</comment>
<dbReference type="SUPFAM" id="SSF50331">
    <property type="entry name" value="MOP-like"/>
    <property type="match status" value="1"/>
</dbReference>
<evidence type="ECO:0000256" key="4">
    <source>
        <dbReference type="ARBA" id="ARBA00022741"/>
    </source>
</evidence>
<evidence type="ECO:0000256" key="2">
    <source>
        <dbReference type="ARBA" id="ARBA00022448"/>
    </source>
</evidence>
<comment type="similarity">
    <text evidence="6">Belongs to the ABC transporter superfamily. Sulfate/tungstate importer (TC 3.A.1.6) family.</text>
</comment>
<keyword evidence="13" id="KW-1185">Reference proteome</keyword>
<dbReference type="Gene3D" id="3.40.50.300">
    <property type="entry name" value="P-loop containing nucleotide triphosphate hydrolases"/>
    <property type="match status" value="1"/>
</dbReference>
<keyword evidence="2" id="KW-0813">Transport</keyword>
<accession>A0A1G7FN04</accession>
<evidence type="ECO:0000256" key="6">
    <source>
        <dbReference type="ARBA" id="ARBA00038307"/>
    </source>
</evidence>
<evidence type="ECO:0000256" key="9">
    <source>
        <dbReference type="ARBA" id="ARBA00041133"/>
    </source>
</evidence>
<comment type="subunit">
    <text evidence="7">The complex is composed of two ATP-binding proteins (WtpC), two transmembrane proteins (WtpB) and a solute-binding protein (WtpA).</text>
</comment>
<feature type="domain" description="ABC transporter" evidence="11">
    <location>
        <begin position="5"/>
        <end position="272"/>
    </location>
</feature>
<dbReference type="PANTHER" id="PTHR42781:SF4">
    <property type="entry name" value="SPERMIDINE_PUTRESCINE IMPORT ATP-BINDING PROTEIN POTA"/>
    <property type="match status" value="1"/>
</dbReference>
<dbReference type="Pfam" id="PF00005">
    <property type="entry name" value="ABC_tran"/>
    <property type="match status" value="1"/>
</dbReference>
<keyword evidence="3" id="KW-0500">Molybdenum</keyword>
<dbReference type="GO" id="GO:1901238">
    <property type="term" value="F:ABC-type tungstate transporter activity"/>
    <property type="evidence" value="ECO:0007669"/>
    <property type="project" value="UniProtKB-EC"/>
</dbReference>
<keyword evidence="5 12" id="KW-0067">ATP-binding</keyword>
<dbReference type="OrthoDB" id="18368at2157"/>
<dbReference type="InterPro" id="IPR003593">
    <property type="entry name" value="AAA+_ATPase"/>
</dbReference>
<protein>
    <recommendedName>
        <fullName evidence="9">Molybdate/tungstate import ATP-binding protein WtpC</fullName>
        <ecNumber evidence="8">7.3.2.6</ecNumber>
    </recommendedName>
</protein>
<evidence type="ECO:0000313" key="12">
    <source>
        <dbReference type="EMBL" id="SDE77233.1"/>
    </source>
</evidence>
<evidence type="ECO:0000256" key="5">
    <source>
        <dbReference type="ARBA" id="ARBA00022840"/>
    </source>
</evidence>
<gene>
    <name evidence="12" type="ORF">SAMN05216218_101267</name>
</gene>
<dbReference type="Pfam" id="PF08402">
    <property type="entry name" value="TOBE_2"/>
    <property type="match status" value="1"/>
</dbReference>
<dbReference type="PROSITE" id="PS00211">
    <property type="entry name" value="ABC_TRANSPORTER_1"/>
    <property type="match status" value="1"/>
</dbReference>
<dbReference type="GO" id="GO:0016887">
    <property type="term" value="F:ATP hydrolysis activity"/>
    <property type="evidence" value="ECO:0007669"/>
    <property type="project" value="InterPro"/>
</dbReference>
<dbReference type="InterPro" id="IPR008995">
    <property type="entry name" value="Mo/tungstate-bd_C_term_dom"/>
</dbReference>
<dbReference type="RefSeq" id="WP_092686905.1">
    <property type="nucleotide sequence ID" value="NZ_FNBK01000001.1"/>
</dbReference>
<dbReference type="SMART" id="SM00382">
    <property type="entry name" value="AAA"/>
    <property type="match status" value="1"/>
</dbReference>
<evidence type="ECO:0000256" key="3">
    <source>
        <dbReference type="ARBA" id="ARBA00022505"/>
    </source>
</evidence>
<sequence>MTLEVDVEATFSADGADAFHVAADFSVRDGETVVILGPSGSGKTLLLETVAGFHDHEGTVDNDELVLSDRPPEGRDFAFVFQDYALFPHMTVSENVGFGTRYEWTDDGWVASLADRFRSALGRFGSAISRPRSTVSKLWRRLRGGTGPAPEPPGLRLLADLGVADLAERYPPTLSGGEAQRVALARALAVDPAVLLLDEPLSSLDVPTRQALRDDLQDVLADVTSIYVTHDRTTARALADRIVVMNDGQVVQTGTPEDVFERPASPLVARFTGSNVVPLSALGDRADRLLDGDRDATHLTVRPEAVELGANDPDLTGTVERVTREDATSRVTVAVDGIDSPVTVFSADPPTPGTTVTLRFPRERVATCRD</sequence>
<dbReference type="InterPro" id="IPR013611">
    <property type="entry name" value="Transp-assoc_OB_typ2"/>
</dbReference>
<dbReference type="PANTHER" id="PTHR42781">
    <property type="entry name" value="SPERMIDINE/PUTRESCINE IMPORT ATP-BINDING PROTEIN POTA"/>
    <property type="match status" value="1"/>
</dbReference>
<evidence type="ECO:0000256" key="7">
    <source>
        <dbReference type="ARBA" id="ARBA00038781"/>
    </source>
</evidence>
<keyword evidence="4" id="KW-0547">Nucleotide-binding</keyword>
<evidence type="ECO:0000256" key="10">
    <source>
        <dbReference type="ARBA" id="ARBA00047936"/>
    </source>
</evidence>
<dbReference type="EMBL" id="FNBK01000001">
    <property type="protein sequence ID" value="SDE77233.1"/>
    <property type="molecule type" value="Genomic_DNA"/>
</dbReference>
<dbReference type="GO" id="GO:0043190">
    <property type="term" value="C:ATP-binding cassette (ABC) transporter complex"/>
    <property type="evidence" value="ECO:0007669"/>
    <property type="project" value="InterPro"/>
</dbReference>
<dbReference type="Proteomes" id="UP000199076">
    <property type="component" value="Unassembled WGS sequence"/>
</dbReference>
<dbReference type="SUPFAM" id="SSF52540">
    <property type="entry name" value="P-loop containing nucleoside triphosphate hydrolases"/>
    <property type="match status" value="1"/>
</dbReference>
<evidence type="ECO:0000256" key="8">
    <source>
        <dbReference type="ARBA" id="ARBA00039025"/>
    </source>
</evidence>
<reference evidence="13" key="1">
    <citation type="submission" date="2016-10" db="EMBL/GenBank/DDBJ databases">
        <authorList>
            <person name="Varghese N."/>
            <person name="Submissions S."/>
        </authorList>
    </citation>
    <scope>NUCLEOTIDE SEQUENCE [LARGE SCALE GENOMIC DNA]</scope>
    <source>
        <strain evidence="13">IBRC-M 10760</strain>
    </source>
</reference>
<dbReference type="STRING" id="660518.SAMN05216218_101267"/>
<dbReference type="InterPro" id="IPR050093">
    <property type="entry name" value="ABC_SmlMolc_Importer"/>
</dbReference>
<proteinExistence type="inferred from homology"/>
<dbReference type="InterPro" id="IPR003439">
    <property type="entry name" value="ABC_transporter-like_ATP-bd"/>
</dbReference>
<evidence type="ECO:0000313" key="13">
    <source>
        <dbReference type="Proteomes" id="UP000199076"/>
    </source>
</evidence>
<evidence type="ECO:0000259" key="11">
    <source>
        <dbReference type="PROSITE" id="PS50893"/>
    </source>
</evidence>
<comment type="subcellular location">
    <subcellularLocation>
        <location evidence="1">Cell membrane</location>
        <topology evidence="1">Peripheral membrane protein</topology>
    </subcellularLocation>
</comment>
<organism evidence="12 13">
    <name type="scientific">Halorientalis regularis</name>
    <dbReference type="NCBI Taxonomy" id="660518"/>
    <lineage>
        <taxon>Archaea</taxon>
        <taxon>Methanobacteriati</taxon>
        <taxon>Methanobacteriota</taxon>
        <taxon>Stenosarchaea group</taxon>
        <taxon>Halobacteria</taxon>
        <taxon>Halobacteriales</taxon>
        <taxon>Haloarculaceae</taxon>
        <taxon>Halorientalis</taxon>
    </lineage>
</organism>
<dbReference type="InterPro" id="IPR027417">
    <property type="entry name" value="P-loop_NTPase"/>
</dbReference>
<dbReference type="EC" id="7.3.2.6" evidence="8"/>
<dbReference type="PROSITE" id="PS50893">
    <property type="entry name" value="ABC_TRANSPORTER_2"/>
    <property type="match status" value="1"/>
</dbReference>
<dbReference type="InterPro" id="IPR017871">
    <property type="entry name" value="ABC_transporter-like_CS"/>
</dbReference>